<dbReference type="Proteomes" id="UP000745764">
    <property type="component" value="Unassembled WGS sequence"/>
</dbReference>
<protein>
    <submittedName>
        <fullName evidence="3">Uncharacterized protein</fullName>
    </submittedName>
</protein>
<dbReference type="AlphaFoldDB" id="A0A9N8PQ73"/>
<organism evidence="3 4">
    <name type="scientific">Aureobasidium uvarum</name>
    <dbReference type="NCBI Taxonomy" id="2773716"/>
    <lineage>
        <taxon>Eukaryota</taxon>
        <taxon>Fungi</taxon>
        <taxon>Dikarya</taxon>
        <taxon>Ascomycota</taxon>
        <taxon>Pezizomycotina</taxon>
        <taxon>Dothideomycetes</taxon>
        <taxon>Dothideomycetidae</taxon>
        <taxon>Dothideales</taxon>
        <taxon>Saccotheciaceae</taxon>
        <taxon>Aureobasidium</taxon>
    </lineage>
</organism>
<dbReference type="EMBL" id="CAINUL010000002">
    <property type="protein sequence ID" value="CAD0107694.1"/>
    <property type="molecule type" value="Genomic_DNA"/>
</dbReference>
<feature type="compositionally biased region" description="Acidic residues" evidence="2">
    <location>
        <begin position="199"/>
        <end position="208"/>
    </location>
</feature>
<gene>
    <name evidence="3" type="ORF">AWRI4620_LOCUS1949</name>
</gene>
<name>A0A9N8PQ73_9PEZI</name>
<feature type="coiled-coil region" evidence="1">
    <location>
        <begin position="144"/>
        <end position="175"/>
    </location>
</feature>
<dbReference type="OrthoDB" id="3440281at2759"/>
<accession>A0A9N8PQ73</accession>
<keyword evidence="4" id="KW-1185">Reference proteome</keyword>
<proteinExistence type="predicted"/>
<feature type="region of interest" description="Disordered" evidence="2">
    <location>
        <begin position="184"/>
        <end position="208"/>
    </location>
</feature>
<sequence>MADIKKLPKGETDTLLDKAVDLFNDKLYTECEAVTRTVLKRKLSIWKEIFADTVHPTVDLTLARGQKQRYKAEGLYYNTRFLWPLKKDAVVDRKLKNLRETLDELREDQRNCRPSDVDEYEDNEFMVEMYQKYSRVIEAEGDWNKRLRERAQRILAEEEAEMKEMEARAQTMLYEDAFEAAGRMFGHDTLQSDGSQIQPDDEDDDSEV</sequence>
<reference evidence="3" key="1">
    <citation type="submission" date="2020-06" db="EMBL/GenBank/DDBJ databases">
        <authorList>
            <person name="Onetto C."/>
        </authorList>
    </citation>
    <scope>NUCLEOTIDE SEQUENCE</scope>
</reference>
<comment type="caution">
    <text evidence="3">The sequence shown here is derived from an EMBL/GenBank/DDBJ whole genome shotgun (WGS) entry which is preliminary data.</text>
</comment>
<evidence type="ECO:0000313" key="4">
    <source>
        <dbReference type="Proteomes" id="UP000745764"/>
    </source>
</evidence>
<feature type="compositionally biased region" description="Polar residues" evidence="2">
    <location>
        <begin position="189"/>
        <end position="198"/>
    </location>
</feature>
<evidence type="ECO:0000256" key="2">
    <source>
        <dbReference type="SAM" id="MobiDB-lite"/>
    </source>
</evidence>
<evidence type="ECO:0000313" key="3">
    <source>
        <dbReference type="EMBL" id="CAD0107694.1"/>
    </source>
</evidence>
<keyword evidence="1" id="KW-0175">Coiled coil</keyword>
<evidence type="ECO:0000256" key="1">
    <source>
        <dbReference type="SAM" id="Coils"/>
    </source>
</evidence>